<evidence type="ECO:0000313" key="3">
    <source>
        <dbReference type="RefSeq" id="XP_065663384.1"/>
    </source>
</evidence>
<proteinExistence type="predicted"/>
<feature type="signal peptide" evidence="1">
    <location>
        <begin position="1"/>
        <end position="19"/>
    </location>
</feature>
<evidence type="ECO:0000256" key="1">
    <source>
        <dbReference type="SAM" id="SignalP"/>
    </source>
</evidence>
<dbReference type="Proteomes" id="UP001652625">
    <property type="component" value="Chromosome 10"/>
</dbReference>
<feature type="chain" id="PRO_5045077119" evidence="1">
    <location>
        <begin position="20"/>
        <end position="187"/>
    </location>
</feature>
<accession>A0ABM4CNI2</accession>
<dbReference type="RefSeq" id="XP_065663384.1">
    <property type="nucleotide sequence ID" value="XM_065807312.1"/>
</dbReference>
<dbReference type="GeneID" id="101236166"/>
<name>A0ABM4CNI2_HYDVU</name>
<reference evidence="3" key="1">
    <citation type="submission" date="2025-08" db="UniProtKB">
        <authorList>
            <consortium name="RefSeq"/>
        </authorList>
    </citation>
    <scope>IDENTIFICATION</scope>
</reference>
<evidence type="ECO:0000313" key="2">
    <source>
        <dbReference type="Proteomes" id="UP001652625"/>
    </source>
</evidence>
<keyword evidence="1" id="KW-0732">Signal</keyword>
<gene>
    <name evidence="3" type="primary">LOC101236166</name>
</gene>
<keyword evidence="2" id="KW-1185">Reference proteome</keyword>
<organism evidence="2 3">
    <name type="scientific">Hydra vulgaris</name>
    <name type="common">Hydra</name>
    <name type="synonym">Hydra attenuata</name>
    <dbReference type="NCBI Taxonomy" id="6087"/>
    <lineage>
        <taxon>Eukaryota</taxon>
        <taxon>Metazoa</taxon>
        <taxon>Cnidaria</taxon>
        <taxon>Hydrozoa</taxon>
        <taxon>Hydroidolina</taxon>
        <taxon>Anthoathecata</taxon>
        <taxon>Aplanulata</taxon>
        <taxon>Hydridae</taxon>
        <taxon>Hydra</taxon>
    </lineage>
</organism>
<sequence>MKFICGTIIFLLSTQKVVSNPFQKQCTINEECKLDELCSDRKCVKILSNENIKNSFCITNQDCPKTYFCDVSNHICSEVKTIKDFMKKQTCRGVFKSYCSSDLSCTCKEHRMVCRERECVYEDLQKKRKVTSCQQNKDCSLGFICSNKKCIEDQSLDFLQLLSKLERKLNQENTVHSTKTVVIENKR</sequence>
<protein>
    <submittedName>
        <fullName evidence="3">Uncharacterized protein LOC101236166</fullName>
    </submittedName>
</protein>